<dbReference type="AlphaFoldDB" id="A0A8H7ZV64"/>
<comment type="catalytic activity">
    <reaction evidence="8">
        <text>L-seryl-[protein] + ATP = O-phospho-L-seryl-[protein] + ADP + H(+)</text>
        <dbReference type="Rhea" id="RHEA:17989"/>
        <dbReference type="Rhea" id="RHEA-COMP:9863"/>
        <dbReference type="Rhea" id="RHEA-COMP:11604"/>
        <dbReference type="ChEBI" id="CHEBI:15378"/>
        <dbReference type="ChEBI" id="CHEBI:29999"/>
        <dbReference type="ChEBI" id="CHEBI:30616"/>
        <dbReference type="ChEBI" id="CHEBI:83421"/>
        <dbReference type="ChEBI" id="CHEBI:456216"/>
        <dbReference type="EC" id="2.7.11.1"/>
    </reaction>
</comment>
<dbReference type="GO" id="GO:0005524">
    <property type="term" value="F:ATP binding"/>
    <property type="evidence" value="ECO:0007669"/>
    <property type="project" value="UniProtKB-KW"/>
</dbReference>
<evidence type="ECO:0000256" key="5">
    <source>
        <dbReference type="ARBA" id="ARBA00022777"/>
    </source>
</evidence>
<sequence length="194" mass="20953">MEYLDGGSLTDLLPVPASPGSASPASPTAPASGGRLLTLSIMSRVLLDVLKAVNYLHKEKRWIHRDIKSDNILLSRRGEIKLGGYVFSGSGVGSEGTQGGNFSRTLRQAQQEAKRQRRRNFRRPRRRSIVGTPYWMSPQVVSGAEYDFKADIWSLGVVAVEMADGEPPYLEAGPLAEVAAAIDAVQNAGGESDL</sequence>
<evidence type="ECO:0000256" key="2">
    <source>
        <dbReference type="ARBA" id="ARBA00022527"/>
    </source>
</evidence>
<dbReference type="SUPFAM" id="SSF56112">
    <property type="entry name" value="Protein kinase-like (PK-like)"/>
    <property type="match status" value="1"/>
</dbReference>
<comment type="similarity">
    <text evidence="1">Belongs to the protein kinase superfamily. STE Ser/Thr protein kinase family. STE20 subfamily.</text>
</comment>
<keyword evidence="4" id="KW-0547">Nucleotide-binding</keyword>
<evidence type="ECO:0000256" key="8">
    <source>
        <dbReference type="ARBA" id="ARBA00048679"/>
    </source>
</evidence>
<organism evidence="11 12">
    <name type="scientific">Olpidium bornovanus</name>
    <dbReference type="NCBI Taxonomy" id="278681"/>
    <lineage>
        <taxon>Eukaryota</taxon>
        <taxon>Fungi</taxon>
        <taxon>Fungi incertae sedis</taxon>
        <taxon>Olpidiomycota</taxon>
        <taxon>Olpidiomycotina</taxon>
        <taxon>Olpidiomycetes</taxon>
        <taxon>Olpidiales</taxon>
        <taxon>Olpidiaceae</taxon>
        <taxon>Olpidium</taxon>
    </lineage>
</organism>
<feature type="region of interest" description="Disordered" evidence="9">
    <location>
        <begin position="1"/>
        <end position="31"/>
    </location>
</feature>
<evidence type="ECO:0000256" key="7">
    <source>
        <dbReference type="ARBA" id="ARBA00047899"/>
    </source>
</evidence>
<dbReference type="InterPro" id="IPR000719">
    <property type="entry name" value="Prot_kinase_dom"/>
</dbReference>
<keyword evidence="2" id="KW-0723">Serine/threonine-protein kinase</keyword>
<feature type="domain" description="Protein kinase" evidence="10">
    <location>
        <begin position="1"/>
        <end position="194"/>
    </location>
</feature>
<reference evidence="11 12" key="1">
    <citation type="journal article" name="Sci. Rep.">
        <title>Genome-scale phylogenetic analyses confirm Olpidium as the closest living zoosporic fungus to the non-flagellated, terrestrial fungi.</title>
        <authorList>
            <person name="Chang Y."/>
            <person name="Rochon D."/>
            <person name="Sekimoto S."/>
            <person name="Wang Y."/>
            <person name="Chovatia M."/>
            <person name="Sandor L."/>
            <person name="Salamov A."/>
            <person name="Grigoriev I.V."/>
            <person name="Stajich J.E."/>
            <person name="Spatafora J.W."/>
        </authorList>
    </citation>
    <scope>NUCLEOTIDE SEQUENCE [LARGE SCALE GENOMIC DNA]</scope>
    <source>
        <strain evidence="11">S191</strain>
    </source>
</reference>
<dbReference type="InterPro" id="IPR011009">
    <property type="entry name" value="Kinase-like_dom_sf"/>
</dbReference>
<comment type="catalytic activity">
    <reaction evidence="7">
        <text>L-threonyl-[protein] + ATP = O-phospho-L-threonyl-[protein] + ADP + H(+)</text>
        <dbReference type="Rhea" id="RHEA:46608"/>
        <dbReference type="Rhea" id="RHEA-COMP:11060"/>
        <dbReference type="Rhea" id="RHEA-COMP:11605"/>
        <dbReference type="ChEBI" id="CHEBI:15378"/>
        <dbReference type="ChEBI" id="CHEBI:30013"/>
        <dbReference type="ChEBI" id="CHEBI:30616"/>
        <dbReference type="ChEBI" id="CHEBI:61977"/>
        <dbReference type="ChEBI" id="CHEBI:456216"/>
        <dbReference type="EC" id="2.7.11.1"/>
    </reaction>
</comment>
<evidence type="ECO:0000313" key="12">
    <source>
        <dbReference type="Proteomes" id="UP000673691"/>
    </source>
</evidence>
<dbReference type="GO" id="GO:0005737">
    <property type="term" value="C:cytoplasm"/>
    <property type="evidence" value="ECO:0007669"/>
    <property type="project" value="TreeGrafter"/>
</dbReference>
<evidence type="ECO:0000256" key="1">
    <source>
        <dbReference type="ARBA" id="ARBA00008874"/>
    </source>
</evidence>
<dbReference type="PANTHER" id="PTHR48012">
    <property type="entry name" value="STERILE20-LIKE KINASE, ISOFORM B-RELATED"/>
    <property type="match status" value="1"/>
</dbReference>
<dbReference type="InterPro" id="IPR050629">
    <property type="entry name" value="STE20/SPS1-PAK"/>
</dbReference>
<evidence type="ECO:0000313" key="11">
    <source>
        <dbReference type="EMBL" id="KAG5460091.1"/>
    </source>
</evidence>
<protein>
    <submittedName>
        <fullName evidence="11">Kinase-like domain-containing protein</fullName>
    </submittedName>
</protein>
<evidence type="ECO:0000256" key="3">
    <source>
        <dbReference type="ARBA" id="ARBA00022679"/>
    </source>
</evidence>
<keyword evidence="3" id="KW-0808">Transferase</keyword>
<keyword evidence="6" id="KW-0067">ATP-binding</keyword>
<evidence type="ECO:0000256" key="9">
    <source>
        <dbReference type="SAM" id="MobiDB-lite"/>
    </source>
</evidence>
<comment type="caution">
    <text evidence="11">The sequence shown here is derived from an EMBL/GenBank/DDBJ whole genome shotgun (WGS) entry which is preliminary data.</text>
</comment>
<gene>
    <name evidence="11" type="ORF">BJ554DRAFT_7905</name>
</gene>
<dbReference type="SMART" id="SM00220">
    <property type="entry name" value="S_TKc"/>
    <property type="match status" value="1"/>
</dbReference>
<dbReference type="Proteomes" id="UP000673691">
    <property type="component" value="Unassembled WGS sequence"/>
</dbReference>
<dbReference type="Gene3D" id="1.10.510.10">
    <property type="entry name" value="Transferase(Phosphotransferase) domain 1"/>
    <property type="match status" value="1"/>
</dbReference>
<keyword evidence="12" id="KW-1185">Reference proteome</keyword>
<accession>A0A8H7ZV64</accession>
<dbReference type="EMBL" id="JAEFCI010005788">
    <property type="protein sequence ID" value="KAG5460091.1"/>
    <property type="molecule type" value="Genomic_DNA"/>
</dbReference>
<evidence type="ECO:0000256" key="4">
    <source>
        <dbReference type="ARBA" id="ARBA00022741"/>
    </source>
</evidence>
<dbReference type="PROSITE" id="PS50011">
    <property type="entry name" value="PROTEIN_KINASE_DOM"/>
    <property type="match status" value="1"/>
</dbReference>
<proteinExistence type="inferred from homology"/>
<evidence type="ECO:0000259" key="10">
    <source>
        <dbReference type="PROSITE" id="PS50011"/>
    </source>
</evidence>
<dbReference type="PANTHER" id="PTHR48012:SF10">
    <property type="entry name" value="FI20177P1"/>
    <property type="match status" value="1"/>
</dbReference>
<dbReference type="OrthoDB" id="248923at2759"/>
<evidence type="ECO:0000256" key="6">
    <source>
        <dbReference type="ARBA" id="ARBA00022840"/>
    </source>
</evidence>
<dbReference type="GO" id="GO:0004674">
    <property type="term" value="F:protein serine/threonine kinase activity"/>
    <property type="evidence" value="ECO:0007669"/>
    <property type="project" value="UniProtKB-KW"/>
</dbReference>
<name>A0A8H7ZV64_9FUNG</name>
<keyword evidence="5" id="KW-0418">Kinase</keyword>
<dbReference type="Pfam" id="PF00069">
    <property type="entry name" value="Pkinase"/>
    <property type="match status" value="1"/>
</dbReference>
<feature type="compositionally biased region" description="Low complexity" evidence="9">
    <location>
        <begin position="18"/>
        <end position="31"/>
    </location>
</feature>